<comment type="similarity">
    <text evidence="1 6">Belongs to the cytochrome P450 family.</text>
</comment>
<dbReference type="InterPro" id="IPR002401">
    <property type="entry name" value="Cyt_P450_E_grp-I"/>
</dbReference>
<dbReference type="InterPro" id="IPR001128">
    <property type="entry name" value="Cyt_P450"/>
</dbReference>
<keyword evidence="5 6" id="KW-0349">Heme</keyword>
<dbReference type="PRINTS" id="PR00463">
    <property type="entry name" value="EP450I"/>
</dbReference>
<proteinExistence type="inferred from homology"/>
<dbReference type="GO" id="GO:0006082">
    <property type="term" value="P:organic acid metabolic process"/>
    <property type="evidence" value="ECO:0007669"/>
    <property type="project" value="TreeGrafter"/>
</dbReference>
<dbReference type="GO" id="GO:0005506">
    <property type="term" value="F:iron ion binding"/>
    <property type="evidence" value="ECO:0007669"/>
    <property type="project" value="InterPro"/>
</dbReference>
<name>A0AAN5CVS4_9BILA</name>
<evidence type="ECO:0000256" key="6">
    <source>
        <dbReference type="RuleBase" id="RU000461"/>
    </source>
</evidence>
<dbReference type="Proteomes" id="UP001328107">
    <property type="component" value="Unassembled WGS sequence"/>
</dbReference>
<keyword evidence="4 6" id="KW-0503">Monooxygenase</keyword>
<evidence type="ECO:0008006" key="9">
    <source>
        <dbReference type="Google" id="ProtNLM"/>
    </source>
</evidence>
<dbReference type="GO" id="GO:0016712">
    <property type="term" value="F:oxidoreductase activity, acting on paired donors, with incorporation or reduction of molecular oxygen, reduced flavin or flavoprotein as one donor, and incorporation of one atom of oxygen"/>
    <property type="evidence" value="ECO:0007669"/>
    <property type="project" value="TreeGrafter"/>
</dbReference>
<dbReference type="PROSITE" id="PS00086">
    <property type="entry name" value="CYTOCHROME_P450"/>
    <property type="match status" value="1"/>
</dbReference>
<dbReference type="AlphaFoldDB" id="A0AAN5CVS4"/>
<comment type="caution">
    <text evidence="7">The sequence shown here is derived from an EMBL/GenBank/DDBJ whole genome shotgun (WGS) entry which is preliminary data.</text>
</comment>
<dbReference type="InterPro" id="IPR017972">
    <property type="entry name" value="Cyt_P450_CS"/>
</dbReference>
<organism evidence="7 8">
    <name type="scientific">Pristionchus mayeri</name>
    <dbReference type="NCBI Taxonomy" id="1317129"/>
    <lineage>
        <taxon>Eukaryota</taxon>
        <taxon>Metazoa</taxon>
        <taxon>Ecdysozoa</taxon>
        <taxon>Nematoda</taxon>
        <taxon>Chromadorea</taxon>
        <taxon>Rhabditida</taxon>
        <taxon>Rhabditina</taxon>
        <taxon>Diplogasteromorpha</taxon>
        <taxon>Diplogasteroidea</taxon>
        <taxon>Neodiplogasteridae</taxon>
        <taxon>Pristionchus</taxon>
    </lineage>
</organism>
<accession>A0AAN5CVS4</accession>
<keyword evidence="3 5" id="KW-0408">Iron</keyword>
<dbReference type="InterPro" id="IPR050182">
    <property type="entry name" value="Cytochrome_P450_fam2"/>
</dbReference>
<evidence type="ECO:0000313" key="8">
    <source>
        <dbReference type="Proteomes" id="UP001328107"/>
    </source>
</evidence>
<evidence type="ECO:0000313" key="7">
    <source>
        <dbReference type="EMBL" id="GMR51114.1"/>
    </source>
</evidence>
<dbReference type="PANTHER" id="PTHR24300:SF338">
    <property type="entry name" value="CYTOCHROME P450 CYP36A1-RELATED"/>
    <property type="match status" value="1"/>
</dbReference>
<reference evidence="8" key="1">
    <citation type="submission" date="2022-10" db="EMBL/GenBank/DDBJ databases">
        <title>Genome assembly of Pristionchus species.</title>
        <authorList>
            <person name="Yoshida K."/>
            <person name="Sommer R.J."/>
        </authorList>
    </citation>
    <scope>NUCLEOTIDE SEQUENCE [LARGE SCALE GENOMIC DNA]</scope>
    <source>
        <strain evidence="8">RS5460</strain>
    </source>
</reference>
<dbReference type="Pfam" id="PF00067">
    <property type="entry name" value="p450"/>
    <property type="match status" value="1"/>
</dbReference>
<keyword evidence="2 5" id="KW-0479">Metal-binding</keyword>
<dbReference type="GO" id="GO:0005737">
    <property type="term" value="C:cytoplasm"/>
    <property type="evidence" value="ECO:0007669"/>
    <property type="project" value="TreeGrafter"/>
</dbReference>
<keyword evidence="6" id="KW-0560">Oxidoreductase</keyword>
<protein>
    <recommendedName>
        <fullName evidence="9">Cytochrome P450</fullName>
    </recommendedName>
</protein>
<keyword evidence="8" id="KW-1185">Reference proteome</keyword>
<dbReference type="GO" id="GO:0020037">
    <property type="term" value="F:heme binding"/>
    <property type="evidence" value="ECO:0007669"/>
    <property type="project" value="InterPro"/>
</dbReference>
<evidence type="ECO:0000256" key="3">
    <source>
        <dbReference type="ARBA" id="ARBA00023004"/>
    </source>
</evidence>
<dbReference type="EMBL" id="BTRK01000005">
    <property type="protein sequence ID" value="GMR51114.1"/>
    <property type="molecule type" value="Genomic_DNA"/>
</dbReference>
<gene>
    <name evidence="7" type="ORF">PMAYCL1PPCAC_21309</name>
</gene>
<evidence type="ECO:0000256" key="2">
    <source>
        <dbReference type="ARBA" id="ARBA00022723"/>
    </source>
</evidence>
<comment type="cofactor">
    <cofactor evidence="5">
        <name>heme</name>
        <dbReference type="ChEBI" id="CHEBI:30413"/>
    </cofactor>
</comment>
<dbReference type="SUPFAM" id="SSF48264">
    <property type="entry name" value="Cytochrome P450"/>
    <property type="match status" value="1"/>
</dbReference>
<sequence length="105" mass="11945">SMEDQKLLPYCMAVIQEVQRVGNIGEINFFRENAEEVTIAGFKIPARTAILPQFPTVHIDPDHFERPEYFCPERHINEAGEFVKDPRITPFSVGKRACLGEGLAR</sequence>
<evidence type="ECO:0000256" key="5">
    <source>
        <dbReference type="PIRSR" id="PIRSR602401-1"/>
    </source>
</evidence>
<dbReference type="PRINTS" id="PR00385">
    <property type="entry name" value="P450"/>
</dbReference>
<evidence type="ECO:0000256" key="1">
    <source>
        <dbReference type="ARBA" id="ARBA00010617"/>
    </source>
</evidence>
<feature type="non-terminal residue" evidence="7">
    <location>
        <position position="1"/>
    </location>
</feature>
<feature type="non-terminal residue" evidence="7">
    <location>
        <position position="105"/>
    </location>
</feature>
<dbReference type="Gene3D" id="1.10.630.10">
    <property type="entry name" value="Cytochrome P450"/>
    <property type="match status" value="1"/>
</dbReference>
<feature type="binding site" description="axial binding residue" evidence="5">
    <location>
        <position position="98"/>
    </location>
    <ligand>
        <name>heme</name>
        <dbReference type="ChEBI" id="CHEBI:30413"/>
    </ligand>
    <ligandPart>
        <name>Fe</name>
        <dbReference type="ChEBI" id="CHEBI:18248"/>
    </ligandPart>
</feature>
<evidence type="ECO:0000256" key="4">
    <source>
        <dbReference type="ARBA" id="ARBA00023033"/>
    </source>
</evidence>
<dbReference type="InterPro" id="IPR036396">
    <property type="entry name" value="Cyt_P450_sf"/>
</dbReference>
<dbReference type="PANTHER" id="PTHR24300">
    <property type="entry name" value="CYTOCHROME P450 508A4-RELATED"/>
    <property type="match status" value="1"/>
</dbReference>
<dbReference type="GO" id="GO:0006805">
    <property type="term" value="P:xenobiotic metabolic process"/>
    <property type="evidence" value="ECO:0007669"/>
    <property type="project" value="TreeGrafter"/>
</dbReference>